<dbReference type="SUPFAM" id="SSF53850">
    <property type="entry name" value="Periplasmic binding protein-like II"/>
    <property type="match status" value="1"/>
</dbReference>
<evidence type="ECO:0000256" key="5">
    <source>
        <dbReference type="SAM" id="MobiDB-lite"/>
    </source>
</evidence>
<keyword evidence="4" id="KW-0732">Signal</keyword>
<dbReference type="Gene3D" id="3.40.190.10">
    <property type="entry name" value="Periplasmic binding protein-like II"/>
    <property type="match status" value="1"/>
</dbReference>
<dbReference type="EMBL" id="PUHZ01000006">
    <property type="protein sequence ID" value="PQO47007.1"/>
    <property type="molecule type" value="Genomic_DNA"/>
</dbReference>
<organism evidence="6 7">
    <name type="scientific">Blastopirellula marina</name>
    <dbReference type="NCBI Taxonomy" id="124"/>
    <lineage>
        <taxon>Bacteria</taxon>
        <taxon>Pseudomonadati</taxon>
        <taxon>Planctomycetota</taxon>
        <taxon>Planctomycetia</taxon>
        <taxon>Pirellulales</taxon>
        <taxon>Pirellulaceae</taxon>
        <taxon>Blastopirellula</taxon>
    </lineage>
</organism>
<accession>A0A2S8GRE8</accession>
<reference evidence="6 7" key="1">
    <citation type="submission" date="2018-02" db="EMBL/GenBank/DDBJ databases">
        <title>Comparative genomes isolates from brazilian mangrove.</title>
        <authorList>
            <person name="Araujo J.E."/>
            <person name="Taketani R.G."/>
            <person name="Silva M.C.P."/>
            <person name="Loureco M.V."/>
            <person name="Andreote F.D."/>
        </authorList>
    </citation>
    <scope>NUCLEOTIDE SEQUENCE [LARGE SCALE GENOMIC DNA]</scope>
    <source>
        <strain evidence="6 7">Nap-Phe MGV</strain>
    </source>
</reference>
<keyword evidence="3" id="KW-0813">Transport</keyword>
<gene>
    <name evidence="6" type="ORF">C5Y93_05795</name>
</gene>
<proteinExistence type="inferred from homology"/>
<dbReference type="AlphaFoldDB" id="A0A2S8GRE8"/>
<evidence type="ECO:0000256" key="4">
    <source>
        <dbReference type="ARBA" id="ARBA00022729"/>
    </source>
</evidence>
<dbReference type="InterPro" id="IPR050490">
    <property type="entry name" value="Bact_solute-bd_prot1"/>
</dbReference>
<comment type="similarity">
    <text evidence="2">Belongs to the bacterial solute-binding protein 1 family.</text>
</comment>
<comment type="subcellular location">
    <subcellularLocation>
        <location evidence="1">Periplasm</location>
    </subcellularLocation>
</comment>
<evidence type="ECO:0000256" key="3">
    <source>
        <dbReference type="ARBA" id="ARBA00022448"/>
    </source>
</evidence>
<evidence type="ECO:0000256" key="2">
    <source>
        <dbReference type="ARBA" id="ARBA00008520"/>
    </source>
</evidence>
<comment type="caution">
    <text evidence="6">The sequence shown here is derived from an EMBL/GenBank/DDBJ whole genome shotgun (WGS) entry which is preliminary data.</text>
</comment>
<dbReference type="PANTHER" id="PTHR43649:SF34">
    <property type="entry name" value="ABC TRANSPORTER PERIPLASMIC-BINDING PROTEIN YCJN-RELATED"/>
    <property type="match status" value="1"/>
</dbReference>
<evidence type="ECO:0000256" key="1">
    <source>
        <dbReference type="ARBA" id="ARBA00004418"/>
    </source>
</evidence>
<sequence>MRFAFFVPQVHFLADADCRIRPIRLPCGFSEPNISPLRTVDSMFTILRSPLIFLSCVVLCVGCNGGKDSSDGKPKLQTAPLAITVVDDVDLAERIKLEISARLEETIEVENVKREIFWNQERPARDIVIYPPAMMGELIQRDWIVPVPSATLASEEVAQDDIVQAIRQKEIRWGDKTYALPLGSPVLMLMVRTDLMKQFNLEIPTTWQEYATAVETIHGSDLLKSSETLGAATIEPLEAAYLPNLFLARSAAYVKHNDNLSTYFDYTDGKARLSSPGFVRAAEELTSIAKTIPGEFSTLSPQASAQAFLAGKSVMAIGWLNSSTLVPDTVSPDIAFAPIPGSAEIYQTQGNTWVPRQGPPVSVALLSTSGMVGSVSKVSGQTVHAAEVLATLTGTELAALISPASRRTTLYRTSSLSMADAWLPKGLPGGALRQYASVSTKQLQSTETLSSLRIAQRKQYEEALSETLRKLMTSESPNAEAALKEVSEAWDAISEKKGMAQHTDAFRRSQGSGATPF</sequence>
<dbReference type="PANTHER" id="PTHR43649">
    <property type="entry name" value="ARABINOSE-BINDING PROTEIN-RELATED"/>
    <property type="match status" value="1"/>
</dbReference>
<protein>
    <recommendedName>
        <fullName evidence="8">ABC transporter substrate-binding protein</fullName>
    </recommendedName>
</protein>
<dbReference type="GO" id="GO:0042597">
    <property type="term" value="C:periplasmic space"/>
    <property type="evidence" value="ECO:0007669"/>
    <property type="project" value="UniProtKB-SubCell"/>
</dbReference>
<dbReference type="Pfam" id="PF13416">
    <property type="entry name" value="SBP_bac_8"/>
    <property type="match status" value="1"/>
</dbReference>
<dbReference type="Proteomes" id="UP000237819">
    <property type="component" value="Unassembled WGS sequence"/>
</dbReference>
<name>A0A2S8GRE8_9BACT</name>
<feature type="region of interest" description="Disordered" evidence="5">
    <location>
        <begin position="497"/>
        <end position="517"/>
    </location>
</feature>
<evidence type="ECO:0008006" key="8">
    <source>
        <dbReference type="Google" id="ProtNLM"/>
    </source>
</evidence>
<evidence type="ECO:0000313" key="6">
    <source>
        <dbReference type="EMBL" id="PQO47007.1"/>
    </source>
</evidence>
<evidence type="ECO:0000313" key="7">
    <source>
        <dbReference type="Proteomes" id="UP000237819"/>
    </source>
</evidence>
<dbReference type="InterPro" id="IPR006059">
    <property type="entry name" value="SBP"/>
</dbReference>